<keyword evidence="9" id="KW-1185">Reference proteome</keyword>
<reference evidence="9" key="1">
    <citation type="journal article" date="2019" name="Int. J. Syst. Evol. Microbiol.">
        <title>The Global Catalogue of Microorganisms (GCM) 10K type strain sequencing project: providing services to taxonomists for standard genome sequencing and annotation.</title>
        <authorList>
            <consortium name="The Broad Institute Genomics Platform"/>
            <consortium name="The Broad Institute Genome Sequencing Center for Infectious Disease"/>
            <person name="Wu L."/>
            <person name="Ma J."/>
        </authorList>
    </citation>
    <scope>NUCLEOTIDE SEQUENCE [LARGE SCALE GENOMIC DNA]</scope>
    <source>
        <strain evidence="9">JCM 17106</strain>
    </source>
</reference>
<dbReference type="InterPro" id="IPR006620">
    <property type="entry name" value="Pro_4_hyd_alph"/>
</dbReference>
<keyword evidence="3" id="KW-0853">WD repeat</keyword>
<dbReference type="InterPro" id="IPR036322">
    <property type="entry name" value="WD40_repeat_dom_sf"/>
</dbReference>
<evidence type="ECO:0000256" key="2">
    <source>
        <dbReference type="ARBA" id="ARBA00022490"/>
    </source>
</evidence>
<dbReference type="InterPro" id="IPR044862">
    <property type="entry name" value="Pro_4_hyd_alph_FE2OG_OXY"/>
</dbReference>
<keyword evidence="5" id="KW-0223">Dioxygenase</keyword>
<dbReference type="EMBL" id="BAABCW010000010">
    <property type="protein sequence ID" value="GAA3511141.1"/>
    <property type="molecule type" value="Genomic_DNA"/>
</dbReference>
<dbReference type="SMART" id="SM00702">
    <property type="entry name" value="P4Hc"/>
    <property type="match status" value="1"/>
</dbReference>
<evidence type="ECO:0000313" key="8">
    <source>
        <dbReference type="EMBL" id="GAA3511141.1"/>
    </source>
</evidence>
<proteinExistence type="predicted"/>
<sequence>MYTHTKINGLSIIEIEDFLTNEEINALIAPRKNKFETAISHYPEYYRNNERLVEDTKEISSLLFNKLTTLNILQKETDINPIKINERIRFCKYQKDQLFSKHQDGIYYPDANSESKFTFLLYLNGTECFEGGMTDFYKSGEDKEVIKSIIPAKGKLVIFDHKIWHKGAIVTKGDKYILRSDIIVKRISNKKHHDGYIWNLLRLNENSFLSCGRDTKIKLWNADLELQKTIQVHTKSVLKMVHFDTTHFVSCSRDFTIKKWNISGTVLSEVSMPEMIINLKVYKNNKIIAVGTSGTLYLLNTDLTMIKKIKIHQHWIWGLSITNDYRIITCSEDGSLHLTNLLSGITKCIYQHDTPLFCLNVEKKDTIFIGSKGGVLIQLCLQTNKISKTKLHTNIIRSIKLTKNKIITCGEDNQVIVTDNGLSKTKLLFKAQNFIQDIIVLRKKVFMAGYDGEITSTKV</sequence>
<evidence type="ECO:0000256" key="1">
    <source>
        <dbReference type="ARBA" id="ARBA00001961"/>
    </source>
</evidence>
<accession>A0ABP6UNQ9</accession>
<dbReference type="InterPro" id="IPR001680">
    <property type="entry name" value="WD40_rpt"/>
</dbReference>
<dbReference type="InterPro" id="IPR015943">
    <property type="entry name" value="WD40/YVTN_repeat-like_dom_sf"/>
</dbReference>
<feature type="domain" description="Prolyl 4-hydroxylase alpha subunit" evidence="7">
    <location>
        <begin position="10"/>
        <end position="183"/>
    </location>
</feature>
<dbReference type="PANTHER" id="PTHR19849:SF0">
    <property type="entry name" value="PHOSPHOLIPASE A-2-ACTIVATING PROTEIN"/>
    <property type="match status" value="1"/>
</dbReference>
<dbReference type="SMART" id="SM00320">
    <property type="entry name" value="WD40"/>
    <property type="match status" value="4"/>
</dbReference>
<gene>
    <name evidence="8" type="ORF">GCM10022393_26120</name>
</gene>
<dbReference type="SUPFAM" id="SSF51197">
    <property type="entry name" value="Clavaminate synthase-like"/>
    <property type="match status" value="1"/>
</dbReference>
<dbReference type="PANTHER" id="PTHR19849">
    <property type="entry name" value="PHOSPHOLIPASE A-2-ACTIVATING PROTEIN"/>
    <property type="match status" value="1"/>
</dbReference>
<evidence type="ECO:0000313" key="9">
    <source>
        <dbReference type="Proteomes" id="UP001500459"/>
    </source>
</evidence>
<evidence type="ECO:0000259" key="7">
    <source>
        <dbReference type="SMART" id="SM00702"/>
    </source>
</evidence>
<comment type="cofactor">
    <cofactor evidence="1">
        <name>L-ascorbate</name>
        <dbReference type="ChEBI" id="CHEBI:38290"/>
    </cofactor>
</comment>
<keyword evidence="2" id="KW-0963">Cytoplasm</keyword>
<dbReference type="Pfam" id="PF00400">
    <property type="entry name" value="WD40"/>
    <property type="match status" value="3"/>
</dbReference>
<dbReference type="Gene3D" id="2.60.120.620">
    <property type="entry name" value="q2cbj1_9rhob like domain"/>
    <property type="match status" value="1"/>
</dbReference>
<dbReference type="Pfam" id="PF13640">
    <property type="entry name" value="2OG-FeII_Oxy_3"/>
    <property type="match status" value="1"/>
</dbReference>
<evidence type="ECO:0000256" key="4">
    <source>
        <dbReference type="ARBA" id="ARBA00022737"/>
    </source>
</evidence>
<evidence type="ECO:0000256" key="5">
    <source>
        <dbReference type="ARBA" id="ARBA00022964"/>
    </source>
</evidence>
<evidence type="ECO:0000256" key="6">
    <source>
        <dbReference type="ARBA" id="ARBA00023002"/>
    </source>
</evidence>
<evidence type="ECO:0000256" key="3">
    <source>
        <dbReference type="ARBA" id="ARBA00022574"/>
    </source>
</evidence>
<comment type="caution">
    <text evidence="8">The sequence shown here is derived from an EMBL/GenBank/DDBJ whole genome shotgun (WGS) entry which is preliminary data.</text>
</comment>
<keyword evidence="6" id="KW-0560">Oxidoreductase</keyword>
<protein>
    <recommendedName>
        <fullName evidence="7">Prolyl 4-hydroxylase alpha subunit domain-containing protein</fullName>
    </recommendedName>
</protein>
<dbReference type="RefSeq" id="WP_344928066.1">
    <property type="nucleotide sequence ID" value="NZ_BAABCW010000010.1"/>
</dbReference>
<keyword evidence="4" id="KW-0677">Repeat</keyword>
<dbReference type="Gene3D" id="2.130.10.10">
    <property type="entry name" value="YVTN repeat-like/Quinoprotein amine dehydrogenase"/>
    <property type="match status" value="2"/>
</dbReference>
<organism evidence="8 9">
    <name type="scientific">Aquimarina addita</name>
    <dbReference type="NCBI Taxonomy" id="870485"/>
    <lineage>
        <taxon>Bacteria</taxon>
        <taxon>Pseudomonadati</taxon>
        <taxon>Bacteroidota</taxon>
        <taxon>Flavobacteriia</taxon>
        <taxon>Flavobacteriales</taxon>
        <taxon>Flavobacteriaceae</taxon>
        <taxon>Aquimarina</taxon>
    </lineage>
</organism>
<dbReference type="SUPFAM" id="SSF50978">
    <property type="entry name" value="WD40 repeat-like"/>
    <property type="match status" value="1"/>
</dbReference>
<dbReference type="Proteomes" id="UP001500459">
    <property type="component" value="Unassembled WGS sequence"/>
</dbReference>
<name>A0ABP6UNQ9_9FLAO</name>